<accession>A0A179B6U0</accession>
<dbReference type="AlphaFoldDB" id="A0A179B6U0"/>
<evidence type="ECO:0000313" key="2">
    <source>
        <dbReference type="EMBL" id="OAP87140.1"/>
    </source>
</evidence>
<dbReference type="EMBL" id="LVZK01000001">
    <property type="protein sequence ID" value="OAP87140.1"/>
    <property type="molecule type" value="Genomic_DNA"/>
</dbReference>
<feature type="transmembrane region" description="Helical" evidence="1">
    <location>
        <begin position="75"/>
        <end position="97"/>
    </location>
</feature>
<dbReference type="Pfam" id="PF17314">
    <property type="entry name" value="DUF5360"/>
    <property type="match status" value="1"/>
</dbReference>
<protein>
    <submittedName>
        <fullName evidence="2">Uncharacterized protein</fullName>
    </submittedName>
</protein>
<keyword evidence="1" id="KW-0812">Transmembrane</keyword>
<proteinExistence type="predicted"/>
<feature type="transmembrane region" description="Helical" evidence="1">
    <location>
        <begin position="103"/>
        <end position="121"/>
    </location>
</feature>
<gene>
    <name evidence="2" type="ORF">A4H34_07320</name>
</gene>
<feature type="transmembrane region" description="Helical" evidence="1">
    <location>
        <begin position="7"/>
        <end position="27"/>
    </location>
</feature>
<feature type="transmembrane region" description="Helical" evidence="1">
    <location>
        <begin position="47"/>
        <end position="66"/>
    </location>
</feature>
<dbReference type="Proteomes" id="UP000078368">
    <property type="component" value="Unassembled WGS sequence"/>
</dbReference>
<name>A0A179B6U0_9ACTO</name>
<keyword evidence="3" id="KW-1185">Reference proteome</keyword>
<comment type="caution">
    <text evidence="2">The sequence shown here is derived from an EMBL/GenBank/DDBJ whole genome shotgun (WGS) entry which is preliminary data.</text>
</comment>
<sequence length="133" mass="14901">MRVGKPLLLAVDAGLLLYWTAVFLDLIPKEQRFRDYSNPIMQAWNWSFFPLDVSAALLGFLGVYLVRKGRAAGELVVTVGLTLTFCAGFMALSFWSYYGDFNLWWWLPNAALVLAPVVGFLEMSIGKVCGRKA</sequence>
<keyword evidence="1" id="KW-0472">Membrane</keyword>
<keyword evidence="1" id="KW-1133">Transmembrane helix</keyword>
<dbReference type="InterPro" id="IPR020348">
    <property type="entry name" value="Uncharacterised_YvaD"/>
</dbReference>
<reference evidence="2 3" key="1">
    <citation type="submission" date="2016-04" db="EMBL/GenBank/DDBJ databases">
        <title>Peptidophaga gingivicola gen. nov., sp. nov., isolated from human subgingival plaque.</title>
        <authorList>
            <person name="Beall C.J."/>
            <person name="Mokrzan E.M."/>
            <person name="Griffen A.L."/>
            <person name="Leys E.J."/>
        </authorList>
    </citation>
    <scope>NUCLEOTIDE SEQUENCE [LARGE SCALE GENOMIC DNA]</scope>
    <source>
        <strain evidence="2 3">BA112</strain>
    </source>
</reference>
<organism evidence="2 3">
    <name type="scientific">Peptidiphaga gingivicola</name>
    <dbReference type="NCBI Taxonomy" id="2741497"/>
    <lineage>
        <taxon>Bacteria</taxon>
        <taxon>Bacillati</taxon>
        <taxon>Actinomycetota</taxon>
        <taxon>Actinomycetes</taxon>
        <taxon>Actinomycetales</taxon>
        <taxon>Actinomycetaceae</taxon>
        <taxon>Peptidiphaga</taxon>
    </lineage>
</organism>
<evidence type="ECO:0000313" key="3">
    <source>
        <dbReference type="Proteomes" id="UP000078368"/>
    </source>
</evidence>
<evidence type="ECO:0000256" key="1">
    <source>
        <dbReference type="SAM" id="Phobius"/>
    </source>
</evidence>